<evidence type="ECO:0000256" key="3">
    <source>
        <dbReference type="ARBA" id="ARBA00007222"/>
    </source>
</evidence>
<dbReference type="AlphaFoldDB" id="A0A7D6J3H2"/>
<evidence type="ECO:0000256" key="7">
    <source>
        <dbReference type="ARBA" id="ARBA00022989"/>
    </source>
</evidence>
<evidence type="ECO:0000256" key="4">
    <source>
        <dbReference type="ARBA" id="ARBA00022676"/>
    </source>
</evidence>
<dbReference type="EC" id="2.4.1.-" evidence="10"/>
<reference evidence="14" key="1">
    <citation type="submission" date="2018-09" db="EMBL/GenBank/DDBJ databases">
        <title>Complete genome sequence of thermophilic cyanobacteria strain Thermosynechococcus elongatus PKUAC-SCTE542.</title>
        <authorList>
            <person name="Liang Y."/>
            <person name="Tang J."/>
            <person name="Daroch M."/>
        </authorList>
    </citation>
    <scope>NUCLEOTIDE SEQUENCE [LARGE SCALE GENOMIC DNA]</scope>
    <source>
        <strain evidence="14">E542</strain>
    </source>
</reference>
<evidence type="ECO:0000313" key="13">
    <source>
        <dbReference type="EMBL" id="QLL29754.1"/>
    </source>
</evidence>
<feature type="transmembrane region" description="Helical" evidence="10">
    <location>
        <begin position="123"/>
        <end position="141"/>
    </location>
</feature>
<organism evidence="13 14">
    <name type="scientific">Thermosynechococcus sichuanensis E542</name>
    <dbReference type="NCBI Taxonomy" id="2016101"/>
    <lineage>
        <taxon>Bacteria</taxon>
        <taxon>Bacillati</taxon>
        <taxon>Cyanobacteriota</taxon>
        <taxon>Cyanophyceae</taxon>
        <taxon>Acaryochloridales</taxon>
        <taxon>Thermosynechococcaceae</taxon>
        <taxon>Thermosynechococcus</taxon>
        <taxon>Thermosynechococcus sichuanensis</taxon>
    </lineage>
</organism>
<keyword evidence="6 10" id="KW-0812">Transmembrane</keyword>
<feature type="domain" description="Protein O-mannosyl-transferase C-terminal four TM" evidence="12">
    <location>
        <begin position="229"/>
        <end position="320"/>
    </location>
</feature>
<dbReference type="InterPro" id="IPR003342">
    <property type="entry name" value="ArnT-like_N"/>
</dbReference>
<protein>
    <recommendedName>
        <fullName evidence="9 10">Polyprenol-phosphate-mannose--protein mannosyltransferase</fullName>
        <ecNumber evidence="10">2.4.1.-</ecNumber>
    </recommendedName>
</protein>
<dbReference type="InterPro" id="IPR032421">
    <property type="entry name" value="PMT_4TMC"/>
</dbReference>
<feature type="transmembrane region" description="Helical" evidence="10">
    <location>
        <begin position="101"/>
        <end position="117"/>
    </location>
</feature>
<dbReference type="RefSeq" id="WP_181496041.1">
    <property type="nucleotide sequence ID" value="NZ_CP032152.1"/>
</dbReference>
<dbReference type="PANTHER" id="PTHR10050">
    <property type="entry name" value="DOLICHYL-PHOSPHATE-MANNOSE--PROTEIN MANNOSYLTRANSFERASE"/>
    <property type="match status" value="1"/>
</dbReference>
<dbReference type="EMBL" id="CP032152">
    <property type="protein sequence ID" value="QLL29754.1"/>
    <property type="molecule type" value="Genomic_DNA"/>
</dbReference>
<comment type="function">
    <text evidence="10">Protein O-mannosyltransferase that catalyzes the transfer of a single mannose residue from a polyprenol phospho-mannosyl lipidic donor to the hydroxyl group of selected serine and threonine residues in acceptor proteins.</text>
</comment>
<evidence type="ECO:0000256" key="1">
    <source>
        <dbReference type="ARBA" id="ARBA00004127"/>
    </source>
</evidence>
<comment type="similarity">
    <text evidence="3 10">Belongs to the glycosyltransferase 39 family.</text>
</comment>
<evidence type="ECO:0000256" key="8">
    <source>
        <dbReference type="ARBA" id="ARBA00023136"/>
    </source>
</evidence>
<gene>
    <name evidence="13" type="ORF">D3A95_02385</name>
</gene>
<comment type="pathway">
    <text evidence="2 10">Protein modification; protein glycosylation.</text>
</comment>
<keyword evidence="8 10" id="KW-0472">Membrane</keyword>
<dbReference type="PANTHER" id="PTHR10050:SF46">
    <property type="entry name" value="PROTEIN O-MANNOSYL-TRANSFERASE 2"/>
    <property type="match status" value="1"/>
</dbReference>
<sequence>MPLGLLLLWLFALVTRFWGLTRFPTLVFDEVYFARFGRNYLAGVPFFDAHPPLGKYLIALSIWLGGGFHPWGYRWLNALMGSLIPVAVAVLAYLLTRRSRIALLSGLFVALDGFFLVESRYALINISLVLFGVVAQILWLWGLRYQGRGRSLWLMAAGMAFGACVAVKWSGLGFLLGVGLFWVLQQRLPLPTEWKTPYQWWQMCLLLPLVVFGVYTLLWLPHLQFHPHQRLLDLHQQMFNFHRSVASTAHPYCSPWWSWPLLLRPMSYFFQRVQTLNEPVPVIGPPLPMADTHWVYAVYALFNPPLLWLGTLATLALVPLRLTTIAGRFVLLNYAANLLPWVLVSRCVFIYHYLPAALYSFMALALVWEASHDWGAWARWARIATLGVVVGGFLYWLPLYLGLPLTPQDFFRRMWLPSWI</sequence>
<feature type="domain" description="ArnT-like N-terminal" evidence="11">
    <location>
        <begin position="8"/>
        <end position="212"/>
    </location>
</feature>
<feature type="transmembrane region" description="Helical" evidence="10">
    <location>
        <begin position="380"/>
        <end position="401"/>
    </location>
</feature>
<evidence type="ECO:0000259" key="11">
    <source>
        <dbReference type="Pfam" id="PF02366"/>
    </source>
</evidence>
<dbReference type="Pfam" id="PF16192">
    <property type="entry name" value="PMT_4TMC"/>
    <property type="match status" value="2"/>
</dbReference>
<feature type="transmembrane region" description="Helical" evidence="10">
    <location>
        <begin position="200"/>
        <end position="220"/>
    </location>
</feature>
<dbReference type="GO" id="GO:0012505">
    <property type="term" value="C:endomembrane system"/>
    <property type="evidence" value="ECO:0007669"/>
    <property type="project" value="UniProtKB-SubCell"/>
</dbReference>
<keyword evidence="5 10" id="KW-0808">Transferase</keyword>
<feature type="transmembrane region" description="Helical" evidence="10">
    <location>
        <begin position="75"/>
        <end position="94"/>
    </location>
</feature>
<evidence type="ECO:0000256" key="6">
    <source>
        <dbReference type="ARBA" id="ARBA00022692"/>
    </source>
</evidence>
<feature type="transmembrane region" description="Helical" evidence="10">
    <location>
        <begin position="350"/>
        <end position="368"/>
    </location>
</feature>
<evidence type="ECO:0000313" key="14">
    <source>
        <dbReference type="Proteomes" id="UP000261812"/>
    </source>
</evidence>
<proteinExistence type="inferred from homology"/>
<name>A0A7D6J3H2_9CYAN</name>
<evidence type="ECO:0000256" key="5">
    <source>
        <dbReference type="ARBA" id="ARBA00022679"/>
    </source>
</evidence>
<evidence type="ECO:0000259" key="12">
    <source>
        <dbReference type="Pfam" id="PF16192"/>
    </source>
</evidence>
<dbReference type="Proteomes" id="UP000261812">
    <property type="component" value="Chromosome"/>
</dbReference>
<dbReference type="GO" id="GO:0005886">
    <property type="term" value="C:plasma membrane"/>
    <property type="evidence" value="ECO:0007669"/>
    <property type="project" value="UniProtKB-SubCell"/>
</dbReference>
<comment type="subcellular location">
    <subcellularLocation>
        <location evidence="10">Cell membrane</location>
    </subcellularLocation>
    <subcellularLocation>
        <location evidence="1">Endomembrane system</location>
        <topology evidence="1">Multi-pass membrane protein</topology>
    </subcellularLocation>
</comment>
<feature type="transmembrane region" description="Helical" evidence="10">
    <location>
        <begin position="153"/>
        <end position="180"/>
    </location>
</feature>
<dbReference type="GO" id="GO:0004169">
    <property type="term" value="F:dolichyl-phosphate-mannose-protein mannosyltransferase activity"/>
    <property type="evidence" value="ECO:0007669"/>
    <property type="project" value="UniProtKB-UniRule"/>
</dbReference>
<dbReference type="KEGG" id="tsq:D3A95_02385"/>
<dbReference type="UniPathway" id="UPA00378"/>
<evidence type="ECO:0000256" key="2">
    <source>
        <dbReference type="ARBA" id="ARBA00004922"/>
    </source>
</evidence>
<evidence type="ECO:0000256" key="10">
    <source>
        <dbReference type="RuleBase" id="RU367007"/>
    </source>
</evidence>
<keyword evidence="14" id="KW-1185">Reference proteome</keyword>
<feature type="transmembrane region" description="Helical" evidence="10">
    <location>
        <begin position="294"/>
        <end position="318"/>
    </location>
</feature>
<keyword evidence="7 10" id="KW-1133">Transmembrane helix</keyword>
<keyword evidence="10" id="KW-1003">Cell membrane</keyword>
<accession>A0A7D6J3H2</accession>
<feature type="domain" description="Protein O-mannosyl-transferase C-terminal four TM" evidence="12">
    <location>
        <begin position="325"/>
        <end position="419"/>
    </location>
</feature>
<feature type="transmembrane region" description="Helical" evidence="10">
    <location>
        <begin position="325"/>
        <end position="344"/>
    </location>
</feature>
<dbReference type="Pfam" id="PF02366">
    <property type="entry name" value="PMT"/>
    <property type="match status" value="1"/>
</dbReference>
<keyword evidence="4 10" id="KW-0328">Glycosyltransferase</keyword>
<evidence type="ECO:0000256" key="9">
    <source>
        <dbReference type="ARBA" id="ARBA00093617"/>
    </source>
</evidence>
<dbReference type="InterPro" id="IPR027005">
    <property type="entry name" value="PMT-like"/>
</dbReference>